<name>A0A8S5NC41_9CAUD</name>
<reference evidence="1" key="1">
    <citation type="journal article" date="2021" name="Proc. Natl. Acad. Sci. U.S.A.">
        <title>A Catalog of Tens of Thousands of Viruses from Human Metagenomes Reveals Hidden Associations with Chronic Diseases.</title>
        <authorList>
            <person name="Tisza M.J."/>
            <person name="Buck C.B."/>
        </authorList>
    </citation>
    <scope>NUCLEOTIDE SEQUENCE</scope>
    <source>
        <strain evidence="1">CtlwB1</strain>
    </source>
</reference>
<organism evidence="1">
    <name type="scientific">Siphoviridae sp. ctlwB1</name>
    <dbReference type="NCBI Taxonomy" id="2826449"/>
    <lineage>
        <taxon>Viruses</taxon>
        <taxon>Duplodnaviria</taxon>
        <taxon>Heunggongvirae</taxon>
        <taxon>Uroviricota</taxon>
        <taxon>Caudoviricetes</taxon>
    </lineage>
</organism>
<proteinExistence type="predicted"/>
<dbReference type="EMBL" id="BK015134">
    <property type="protein sequence ID" value="DAD92405.1"/>
    <property type="molecule type" value="Genomic_DNA"/>
</dbReference>
<protein>
    <submittedName>
        <fullName evidence="1">Uncharacterized protein</fullName>
    </submittedName>
</protein>
<evidence type="ECO:0000313" key="1">
    <source>
        <dbReference type="EMBL" id="DAD92405.1"/>
    </source>
</evidence>
<accession>A0A8S5NC41</accession>
<sequence length="34" mass="4042">MPLPISTYTKRTKAYFGMLRILYPLTQPMYALVY</sequence>